<evidence type="ECO:0000259" key="2">
    <source>
        <dbReference type="Pfam" id="PF11716"/>
    </source>
</evidence>
<dbReference type="NCBIfam" id="TIGR03083">
    <property type="entry name" value="maleylpyruvate isomerase family mycothiol-dependent enzyme"/>
    <property type="match status" value="1"/>
</dbReference>
<dbReference type="InterPro" id="IPR010872">
    <property type="entry name" value="MDMPI_C-term_domain"/>
</dbReference>
<dbReference type="RefSeq" id="WP_084434782.1">
    <property type="nucleotide sequence ID" value="NZ_FWXV01000021.1"/>
</dbReference>
<feature type="domain" description="MDMPI C-terminal" evidence="1">
    <location>
        <begin position="135"/>
        <end position="230"/>
    </location>
</feature>
<dbReference type="GO" id="GO:0005886">
    <property type="term" value="C:plasma membrane"/>
    <property type="evidence" value="ECO:0007669"/>
    <property type="project" value="TreeGrafter"/>
</dbReference>
<dbReference type="Proteomes" id="UP000192674">
    <property type="component" value="Unassembled WGS sequence"/>
</dbReference>
<sequence length="238" mass="25918">MHTDWLRDQTNAFADAVTGLDPGKRVPTCPEWAVRNLVAHVGLIHRRATLIVQTGEAVPFSNEGDVPADWRTWLREGAEGLARAVAQAGDKEVWSFLGGTQPASFWLRRMLHDTTIHAVDAALTAETSYDIPAGLAADGIDEVLSLLELIEGINPAYAELRGDGETLRLSSTQGDGWLIIRTPDGPQWKRTVTGAADVTVSGSVQQLLLVLYRRLSLDDVVVSGERELIAHWLAHSAL</sequence>
<dbReference type="EMBL" id="FWXV01000021">
    <property type="protein sequence ID" value="SMD27196.1"/>
    <property type="molecule type" value="Genomic_DNA"/>
</dbReference>
<protein>
    <submittedName>
        <fullName evidence="3">TIGR03083 family protein</fullName>
    </submittedName>
</protein>
<dbReference type="InterPro" id="IPR024344">
    <property type="entry name" value="MDMPI_metal-binding"/>
</dbReference>
<dbReference type="OrthoDB" id="3671213at2"/>
<dbReference type="Pfam" id="PF07398">
    <property type="entry name" value="MDMPI_C"/>
    <property type="match status" value="1"/>
</dbReference>
<dbReference type="Pfam" id="PF11716">
    <property type="entry name" value="MDMPI_N"/>
    <property type="match status" value="1"/>
</dbReference>
<feature type="domain" description="Mycothiol-dependent maleylpyruvate isomerase metal-binding" evidence="2">
    <location>
        <begin position="7"/>
        <end position="122"/>
    </location>
</feature>
<reference evidence="3 4" key="1">
    <citation type="submission" date="2017-04" db="EMBL/GenBank/DDBJ databases">
        <authorList>
            <person name="Afonso C.L."/>
            <person name="Miller P.J."/>
            <person name="Scott M.A."/>
            <person name="Spackman E."/>
            <person name="Goraichik I."/>
            <person name="Dimitrov K.M."/>
            <person name="Suarez D.L."/>
            <person name="Swayne D.E."/>
        </authorList>
    </citation>
    <scope>NUCLEOTIDE SEQUENCE [LARGE SCALE GENOMIC DNA]</scope>
    <source>
        <strain evidence="3 4">DSM 43828</strain>
    </source>
</reference>
<organism evidence="3 4">
    <name type="scientific">Kibdelosporangium aridum</name>
    <dbReference type="NCBI Taxonomy" id="2030"/>
    <lineage>
        <taxon>Bacteria</taxon>
        <taxon>Bacillati</taxon>
        <taxon>Actinomycetota</taxon>
        <taxon>Actinomycetes</taxon>
        <taxon>Pseudonocardiales</taxon>
        <taxon>Pseudonocardiaceae</taxon>
        <taxon>Kibdelosporangium</taxon>
    </lineage>
</organism>
<dbReference type="Gene3D" id="1.20.120.450">
    <property type="entry name" value="dinb family like domain"/>
    <property type="match status" value="1"/>
</dbReference>
<dbReference type="SUPFAM" id="SSF109854">
    <property type="entry name" value="DinB/YfiT-like putative metalloenzymes"/>
    <property type="match status" value="1"/>
</dbReference>
<evidence type="ECO:0000313" key="3">
    <source>
        <dbReference type="EMBL" id="SMD27196.1"/>
    </source>
</evidence>
<evidence type="ECO:0000313" key="4">
    <source>
        <dbReference type="Proteomes" id="UP000192674"/>
    </source>
</evidence>
<evidence type="ECO:0000259" key="1">
    <source>
        <dbReference type="Pfam" id="PF07398"/>
    </source>
</evidence>
<proteinExistence type="predicted"/>
<dbReference type="InterPro" id="IPR017517">
    <property type="entry name" value="Maleyloyr_isom"/>
</dbReference>
<dbReference type="InterPro" id="IPR034660">
    <property type="entry name" value="DinB/YfiT-like"/>
</dbReference>
<dbReference type="AlphaFoldDB" id="A0A1Y5Y9F0"/>
<dbReference type="GO" id="GO:0046872">
    <property type="term" value="F:metal ion binding"/>
    <property type="evidence" value="ECO:0007669"/>
    <property type="project" value="InterPro"/>
</dbReference>
<name>A0A1Y5Y9F0_KIBAR</name>
<accession>A0A1Y5Y9F0</accession>
<gene>
    <name evidence="3" type="ORF">SAMN05661093_10794</name>
</gene>
<dbReference type="PANTHER" id="PTHR40758:SF1">
    <property type="entry name" value="CONSERVED PROTEIN"/>
    <property type="match status" value="1"/>
</dbReference>
<keyword evidence="4" id="KW-1185">Reference proteome</keyword>
<dbReference type="PANTHER" id="PTHR40758">
    <property type="entry name" value="CONSERVED PROTEIN"/>
    <property type="match status" value="1"/>
</dbReference>